<dbReference type="Proteomes" id="UP001595898">
    <property type="component" value="Unassembled WGS sequence"/>
</dbReference>
<evidence type="ECO:0000313" key="2">
    <source>
        <dbReference type="EMBL" id="MFC4544000.1"/>
    </source>
</evidence>
<dbReference type="AlphaFoldDB" id="A0ABD5PTS9"/>
<keyword evidence="1" id="KW-0812">Transmembrane</keyword>
<dbReference type="RefSeq" id="WP_250141976.1">
    <property type="nucleotide sequence ID" value="NZ_JALIQP010000005.1"/>
</dbReference>
<comment type="caution">
    <text evidence="2">The sequence shown here is derived from an EMBL/GenBank/DDBJ whole genome shotgun (WGS) entry which is preliminary data.</text>
</comment>
<proteinExistence type="predicted"/>
<dbReference type="EMBL" id="JBHSFA010000009">
    <property type="protein sequence ID" value="MFC4544000.1"/>
    <property type="molecule type" value="Genomic_DNA"/>
</dbReference>
<feature type="transmembrane region" description="Helical" evidence="1">
    <location>
        <begin position="37"/>
        <end position="55"/>
    </location>
</feature>
<name>A0ABD5PTS9_9EURY</name>
<keyword evidence="3" id="KW-1185">Reference proteome</keyword>
<keyword evidence="1" id="KW-0472">Membrane</keyword>
<gene>
    <name evidence="2" type="ORF">ACFO5R_18895</name>
</gene>
<organism evidence="2 3">
    <name type="scientific">Halosolutus amylolyticus</name>
    <dbReference type="NCBI Taxonomy" id="2932267"/>
    <lineage>
        <taxon>Archaea</taxon>
        <taxon>Methanobacteriati</taxon>
        <taxon>Methanobacteriota</taxon>
        <taxon>Stenosarchaea group</taxon>
        <taxon>Halobacteria</taxon>
        <taxon>Halobacteriales</taxon>
        <taxon>Natrialbaceae</taxon>
        <taxon>Halosolutus</taxon>
    </lineage>
</organism>
<protein>
    <submittedName>
        <fullName evidence="2">CbaC protein</fullName>
    </submittedName>
</protein>
<evidence type="ECO:0000256" key="1">
    <source>
        <dbReference type="SAM" id="Phobius"/>
    </source>
</evidence>
<reference evidence="2 3" key="1">
    <citation type="journal article" date="2019" name="Int. J. Syst. Evol. Microbiol.">
        <title>The Global Catalogue of Microorganisms (GCM) 10K type strain sequencing project: providing services to taxonomists for standard genome sequencing and annotation.</title>
        <authorList>
            <consortium name="The Broad Institute Genomics Platform"/>
            <consortium name="The Broad Institute Genome Sequencing Center for Infectious Disease"/>
            <person name="Wu L."/>
            <person name="Ma J."/>
        </authorList>
    </citation>
    <scope>NUCLEOTIDE SEQUENCE [LARGE SCALE GENOMIC DNA]</scope>
    <source>
        <strain evidence="2 3">WLHS5</strain>
    </source>
</reference>
<keyword evidence="1" id="KW-1133">Transmembrane helix</keyword>
<accession>A0ABD5PTS9</accession>
<sequence>MRTTLPRLFLVIAILVVLIVELRTALAFFGVQVSFTTTIVAGVVVTGLVVLWAVIPTDDRSGG</sequence>
<evidence type="ECO:0000313" key="3">
    <source>
        <dbReference type="Proteomes" id="UP001595898"/>
    </source>
</evidence>